<dbReference type="AlphaFoldDB" id="A0A0J7YLR1"/>
<sequence length="36" mass="4274">TRNIKSVSPFVNSTFGHASRDYEYEEQMDNNYGFRL</sequence>
<feature type="non-terminal residue" evidence="1">
    <location>
        <position position="1"/>
    </location>
</feature>
<dbReference type="Gramene" id="KMS64536">
    <property type="protein sequence ID" value="KMS64536"/>
    <property type="gene ID" value="BVRB_019280"/>
</dbReference>
<dbReference type="EMBL" id="KQ129094">
    <property type="protein sequence ID" value="KMS64536.1"/>
    <property type="molecule type" value="Genomic_DNA"/>
</dbReference>
<organism evidence="1 2">
    <name type="scientific">Beta vulgaris subsp. vulgaris</name>
    <name type="common">Beet</name>
    <dbReference type="NCBI Taxonomy" id="3555"/>
    <lineage>
        <taxon>Eukaryota</taxon>
        <taxon>Viridiplantae</taxon>
        <taxon>Streptophyta</taxon>
        <taxon>Embryophyta</taxon>
        <taxon>Tracheophyta</taxon>
        <taxon>Spermatophyta</taxon>
        <taxon>Magnoliopsida</taxon>
        <taxon>eudicotyledons</taxon>
        <taxon>Gunneridae</taxon>
        <taxon>Pentapetalae</taxon>
        <taxon>Caryophyllales</taxon>
        <taxon>Chenopodiaceae</taxon>
        <taxon>Betoideae</taxon>
        <taxon>Beta</taxon>
    </lineage>
</organism>
<protein>
    <submittedName>
        <fullName evidence="1">Uncharacterized protein</fullName>
    </submittedName>
</protein>
<evidence type="ECO:0000313" key="1">
    <source>
        <dbReference type="EMBL" id="KMS64536.1"/>
    </source>
</evidence>
<reference evidence="1 2" key="1">
    <citation type="journal article" date="2014" name="Nature">
        <title>The genome of the recently domesticated crop plant sugar beet (Beta vulgaris).</title>
        <authorList>
            <person name="Dohm J.C."/>
            <person name="Minoche A.E."/>
            <person name="Holtgrawe D."/>
            <person name="Capella-Gutierrez S."/>
            <person name="Zakrzewski F."/>
            <person name="Tafer H."/>
            <person name="Rupp O."/>
            <person name="Sorensen T.R."/>
            <person name="Stracke R."/>
            <person name="Reinhardt R."/>
            <person name="Goesmann A."/>
            <person name="Kraft T."/>
            <person name="Schulz B."/>
            <person name="Stadler P.F."/>
            <person name="Schmidt T."/>
            <person name="Gabaldon T."/>
            <person name="Lehrach H."/>
            <person name="Weisshaar B."/>
            <person name="Himmelbauer H."/>
        </authorList>
    </citation>
    <scope>NUCLEOTIDE SEQUENCE [LARGE SCALE GENOMIC DNA]</scope>
    <source>
        <tissue evidence="1">Taproot</tissue>
    </source>
</reference>
<evidence type="ECO:0000313" key="2">
    <source>
        <dbReference type="Proteomes" id="UP000035740"/>
    </source>
</evidence>
<accession>A0A0J7YLR1</accession>
<proteinExistence type="predicted"/>
<gene>
    <name evidence="1" type="ORF">BVRB_019280</name>
</gene>
<keyword evidence="2" id="KW-1185">Reference proteome</keyword>
<dbReference type="Proteomes" id="UP000035740">
    <property type="component" value="Unassembled WGS sequence"/>
</dbReference>
<name>A0A0J7YLR1_BETVV</name>